<sequence length="502" mass="57434">MSSPNILVLMVDQLNGTLFPDGPADWLHMPNLRKLAERSTRFKNAYTASPLCAPGRASFMSGQLPSVTRVYDNAAEFSSDIPTYAHHLRRAGYQTCLSGKMHFVGPDQLHGFEERLTTDIYPADFGWTPDYRKPGERIDWWYHNLGSVTGAGVAEISNQMEYDDDVAYFAQQKLYDLARGHDARPWMLTVSFTHPHDPYVARRKFWDLYEECEHLAPEVGALGYENHDPHSQRIFDANDWRNFEITDEDIARSRRAYYANISYLDEKVGEILDVLDRTRQEAIILFVSDHGDMLGERGLWFKMSFYDGSARVPLMISAPGMEPGLVEEPVSTIDVCPTLCELAGVSMAEVMPWTEGESLVKLGQGGTRRSPVAMEYAAEASNSPLIGLREGRFKYTNCALDPEQLFDLEADPHELANLAEDDAHAQTLERFREMAALRWDLERFDAEVRQSQARRWVVYDALRQGGYYPWDFQPLQKASERYMRNHMDLNVVEESQRFPRGE</sequence>
<comment type="similarity">
    <text evidence="1">Belongs to the sulfatase family.</text>
</comment>
<feature type="domain" description="Choline sulfatase enzyme C-terminal" evidence="5">
    <location>
        <begin position="447"/>
        <end position="498"/>
    </location>
</feature>
<dbReference type="FunFam" id="3.40.720.10:FF:000032">
    <property type="entry name" value="Choline sulfatase"/>
    <property type="match status" value="1"/>
</dbReference>
<organism evidence="6 7">
    <name type="scientific">Roseivivax halodurans JCM 10272</name>
    <dbReference type="NCBI Taxonomy" id="1449350"/>
    <lineage>
        <taxon>Bacteria</taxon>
        <taxon>Pseudomonadati</taxon>
        <taxon>Pseudomonadota</taxon>
        <taxon>Alphaproteobacteria</taxon>
        <taxon>Rhodobacterales</taxon>
        <taxon>Roseobacteraceae</taxon>
        <taxon>Roseivivax</taxon>
    </lineage>
</organism>
<dbReference type="Proteomes" id="UP000022447">
    <property type="component" value="Unassembled WGS sequence"/>
</dbReference>
<dbReference type="PANTHER" id="PTHR45953:SF1">
    <property type="entry name" value="IDURONATE 2-SULFATASE"/>
    <property type="match status" value="1"/>
</dbReference>
<dbReference type="EMBL" id="JALZ01000004">
    <property type="protein sequence ID" value="ETX15646.1"/>
    <property type="molecule type" value="Genomic_DNA"/>
</dbReference>
<keyword evidence="7" id="KW-1185">Reference proteome</keyword>
<dbReference type="Gene3D" id="3.40.720.10">
    <property type="entry name" value="Alkaline Phosphatase, subunit A"/>
    <property type="match status" value="1"/>
</dbReference>
<dbReference type="InterPro" id="IPR025863">
    <property type="entry name" value="Choline_sulf_C_dom"/>
</dbReference>
<protein>
    <submittedName>
        <fullName evidence="6">Choline-sulfatase</fullName>
    </submittedName>
</protein>
<reference evidence="6 7" key="1">
    <citation type="submission" date="2014-01" db="EMBL/GenBank/DDBJ databases">
        <title>Roseivivax halodurans JCM 10272 Genome Sequencing.</title>
        <authorList>
            <person name="Lai Q."/>
            <person name="Li G."/>
            <person name="Shao Z."/>
        </authorList>
    </citation>
    <scope>NUCLEOTIDE SEQUENCE [LARGE SCALE GENOMIC DNA]</scope>
    <source>
        <strain evidence="6 7">JCM 10272</strain>
    </source>
</reference>
<dbReference type="GO" id="GO:0005737">
    <property type="term" value="C:cytoplasm"/>
    <property type="evidence" value="ECO:0007669"/>
    <property type="project" value="TreeGrafter"/>
</dbReference>
<dbReference type="PATRIC" id="fig|1449350.3.peg.1232"/>
<dbReference type="PANTHER" id="PTHR45953">
    <property type="entry name" value="IDURONATE 2-SULFATASE"/>
    <property type="match status" value="1"/>
</dbReference>
<dbReference type="PROSITE" id="PS00149">
    <property type="entry name" value="SULFATASE_2"/>
    <property type="match status" value="1"/>
</dbReference>
<comment type="caution">
    <text evidence="6">The sequence shown here is derived from an EMBL/GenBank/DDBJ whole genome shotgun (WGS) entry which is preliminary data.</text>
</comment>
<dbReference type="InterPro" id="IPR017850">
    <property type="entry name" value="Alkaline_phosphatase_core_sf"/>
</dbReference>
<dbReference type="OrthoDB" id="9795675at2"/>
<evidence type="ECO:0000259" key="4">
    <source>
        <dbReference type="Pfam" id="PF00884"/>
    </source>
</evidence>
<evidence type="ECO:0000256" key="3">
    <source>
        <dbReference type="ARBA" id="ARBA00022801"/>
    </source>
</evidence>
<evidence type="ECO:0000313" key="7">
    <source>
        <dbReference type="Proteomes" id="UP000022447"/>
    </source>
</evidence>
<dbReference type="RefSeq" id="WP_037259877.1">
    <property type="nucleotide sequence ID" value="NZ_JALZ01000004.1"/>
</dbReference>
<dbReference type="eggNOG" id="COG3119">
    <property type="taxonomic scope" value="Bacteria"/>
</dbReference>
<gene>
    <name evidence="6" type="ORF">OCH239_14500</name>
</gene>
<dbReference type="InterPro" id="IPR024607">
    <property type="entry name" value="Sulfatase_CS"/>
</dbReference>
<dbReference type="SUPFAM" id="SSF53649">
    <property type="entry name" value="Alkaline phosphatase-like"/>
    <property type="match status" value="1"/>
</dbReference>
<dbReference type="InterPro" id="IPR000917">
    <property type="entry name" value="Sulfatase_N"/>
</dbReference>
<dbReference type="GO" id="GO:0046872">
    <property type="term" value="F:metal ion binding"/>
    <property type="evidence" value="ECO:0007669"/>
    <property type="project" value="UniProtKB-KW"/>
</dbReference>
<dbReference type="NCBIfam" id="TIGR03417">
    <property type="entry name" value="chol_sulfatase"/>
    <property type="match status" value="1"/>
</dbReference>
<evidence type="ECO:0000259" key="5">
    <source>
        <dbReference type="Pfam" id="PF12411"/>
    </source>
</evidence>
<evidence type="ECO:0000313" key="6">
    <source>
        <dbReference type="EMBL" id="ETX15646.1"/>
    </source>
</evidence>
<evidence type="ECO:0000256" key="2">
    <source>
        <dbReference type="ARBA" id="ARBA00022723"/>
    </source>
</evidence>
<dbReference type="AlphaFoldDB" id="X7EKE2"/>
<evidence type="ECO:0000256" key="1">
    <source>
        <dbReference type="ARBA" id="ARBA00008779"/>
    </source>
</evidence>
<dbReference type="GO" id="GO:0008484">
    <property type="term" value="F:sulfuric ester hydrolase activity"/>
    <property type="evidence" value="ECO:0007669"/>
    <property type="project" value="TreeGrafter"/>
</dbReference>
<name>X7EKE2_9RHOB</name>
<dbReference type="InterPro" id="IPR017785">
    <property type="entry name" value="Choline-sulfatase"/>
</dbReference>
<keyword evidence="2" id="KW-0479">Metal-binding</keyword>
<keyword evidence="3" id="KW-0378">Hydrolase</keyword>
<accession>X7EKE2</accession>
<dbReference type="CDD" id="cd16032">
    <property type="entry name" value="choline-sulfatase"/>
    <property type="match status" value="1"/>
</dbReference>
<dbReference type="STRING" id="1449350.OCH239_14500"/>
<dbReference type="Pfam" id="PF12411">
    <property type="entry name" value="Choline_sulf_C"/>
    <property type="match status" value="1"/>
</dbReference>
<dbReference type="Pfam" id="PF00884">
    <property type="entry name" value="Sulfatase"/>
    <property type="match status" value="1"/>
</dbReference>
<proteinExistence type="inferred from homology"/>
<feature type="domain" description="Sulfatase N-terminal" evidence="4">
    <location>
        <begin position="4"/>
        <end position="345"/>
    </location>
</feature>